<keyword evidence="7" id="KW-1185">Reference proteome</keyword>
<dbReference type="PRINTS" id="PR00394">
    <property type="entry name" value="RHSPROTEIN"/>
</dbReference>
<name>A0ABY8NGG3_9GAMM</name>
<feature type="domain" description="DUF6531" evidence="4">
    <location>
        <begin position="162"/>
        <end position="244"/>
    </location>
</feature>
<feature type="compositionally biased region" description="Pro residues" evidence="2">
    <location>
        <begin position="119"/>
        <end position="130"/>
    </location>
</feature>
<feature type="region of interest" description="Disordered" evidence="2">
    <location>
        <begin position="1142"/>
        <end position="1171"/>
    </location>
</feature>
<feature type="domain" description="Teneurin-like YD-shell" evidence="5">
    <location>
        <begin position="1026"/>
        <end position="1139"/>
    </location>
</feature>
<dbReference type="Pfam" id="PF20148">
    <property type="entry name" value="DUF6531"/>
    <property type="match status" value="1"/>
</dbReference>
<evidence type="ECO:0000259" key="4">
    <source>
        <dbReference type="Pfam" id="PF20148"/>
    </source>
</evidence>
<keyword evidence="3" id="KW-1133">Transmembrane helix</keyword>
<keyword evidence="3" id="KW-0812">Transmembrane</keyword>
<dbReference type="Proteomes" id="UP001236500">
    <property type="component" value="Chromosome"/>
</dbReference>
<evidence type="ECO:0000259" key="5">
    <source>
        <dbReference type="Pfam" id="PF25023"/>
    </source>
</evidence>
<evidence type="ECO:0000313" key="7">
    <source>
        <dbReference type="Proteomes" id="UP001236500"/>
    </source>
</evidence>
<dbReference type="InterPro" id="IPR031325">
    <property type="entry name" value="RHS_repeat"/>
</dbReference>
<keyword evidence="1" id="KW-0677">Repeat</keyword>
<dbReference type="PANTHER" id="PTHR32305">
    <property type="match status" value="1"/>
</dbReference>
<dbReference type="RefSeq" id="WP_280320637.1">
    <property type="nucleotide sequence ID" value="NZ_CP118605.1"/>
</dbReference>
<keyword evidence="3" id="KW-0472">Membrane</keyword>
<dbReference type="InterPro" id="IPR045351">
    <property type="entry name" value="DUF6531"/>
</dbReference>
<dbReference type="InterPro" id="IPR022385">
    <property type="entry name" value="Rhs_assc_core"/>
</dbReference>
<evidence type="ECO:0000256" key="1">
    <source>
        <dbReference type="ARBA" id="ARBA00022737"/>
    </source>
</evidence>
<dbReference type="Pfam" id="PF25023">
    <property type="entry name" value="TEN_YD-shell"/>
    <property type="match status" value="1"/>
</dbReference>
<evidence type="ECO:0000256" key="2">
    <source>
        <dbReference type="SAM" id="MobiDB-lite"/>
    </source>
</evidence>
<reference evidence="6 7" key="1">
    <citation type="submission" date="2023-02" db="EMBL/GenBank/DDBJ databases">
        <title>Description and genomic characterization of Microbulbifer bruguierae sp. nov., isolated from the sediment of mangrove plant Bruguiera sexangula.</title>
        <authorList>
            <person name="Long M."/>
        </authorList>
    </citation>
    <scope>NUCLEOTIDE SEQUENCE [LARGE SCALE GENOMIC DNA]</scope>
    <source>
        <strain evidence="6 7">H12</strain>
    </source>
</reference>
<feature type="compositionally biased region" description="Gly residues" evidence="2">
    <location>
        <begin position="131"/>
        <end position="149"/>
    </location>
</feature>
<evidence type="ECO:0000313" key="6">
    <source>
        <dbReference type="EMBL" id="WGL16817.1"/>
    </source>
</evidence>
<evidence type="ECO:0000256" key="3">
    <source>
        <dbReference type="SAM" id="Phobius"/>
    </source>
</evidence>
<organism evidence="6 7">
    <name type="scientific">Microbulbifer bruguierae</name>
    <dbReference type="NCBI Taxonomy" id="3029061"/>
    <lineage>
        <taxon>Bacteria</taxon>
        <taxon>Pseudomonadati</taxon>
        <taxon>Pseudomonadota</taxon>
        <taxon>Gammaproteobacteria</taxon>
        <taxon>Cellvibrionales</taxon>
        <taxon>Microbulbiferaceae</taxon>
        <taxon>Microbulbifer</taxon>
    </lineage>
</organism>
<protein>
    <submittedName>
        <fullName evidence="6">DUF6531 domain-containing protein</fullName>
    </submittedName>
</protein>
<dbReference type="Pfam" id="PF05593">
    <property type="entry name" value="RHS_repeat"/>
    <property type="match status" value="1"/>
</dbReference>
<dbReference type="InterPro" id="IPR050708">
    <property type="entry name" value="T6SS_VgrG/RHS"/>
</dbReference>
<proteinExistence type="predicted"/>
<dbReference type="InterPro" id="IPR056823">
    <property type="entry name" value="TEN-like_YD-shell"/>
</dbReference>
<dbReference type="Gene3D" id="2.180.10.10">
    <property type="entry name" value="RHS repeat-associated core"/>
    <property type="match status" value="3"/>
</dbReference>
<dbReference type="NCBIfam" id="TIGR03696">
    <property type="entry name" value="Rhs_assc_core"/>
    <property type="match status" value="1"/>
</dbReference>
<feature type="transmembrane region" description="Helical" evidence="3">
    <location>
        <begin position="21"/>
        <end position="41"/>
    </location>
</feature>
<accession>A0ABY8NGG3</accession>
<gene>
    <name evidence="6" type="ORF">PVT68_00615</name>
</gene>
<dbReference type="EMBL" id="CP118605">
    <property type="protein sequence ID" value="WGL16817.1"/>
    <property type="molecule type" value="Genomic_DNA"/>
</dbReference>
<dbReference type="PANTHER" id="PTHR32305:SF15">
    <property type="entry name" value="PROTEIN RHSA-RELATED"/>
    <property type="match status" value="1"/>
</dbReference>
<feature type="compositionally biased region" description="Polar residues" evidence="2">
    <location>
        <begin position="1153"/>
        <end position="1162"/>
    </location>
</feature>
<feature type="region of interest" description="Disordered" evidence="2">
    <location>
        <begin position="76"/>
        <end position="155"/>
    </location>
</feature>
<sequence length="1567" mass="178134">MRNYSFLSKGFRFSFRKIRGAALAEYLPIISIGVLMGAIGVQQYGGVVREHIAEASEQIASNYYKGWFYPEAEEALPPIGGGAGNPSTGSPADPSDPSNPQPGDPTDPDDPLNPGEDPIFPPPISNPLPPGTGGGGPGMCMSDGGGDGGAFPSAAPTNTFVGNPINFGNGNKYQAEADYRHYLTNPLVFTRYYNSLQQDQSRTLGHGWGHSFQRRLDIEQDSEQQDSDTQVVHAFRDDGSYYRFTFDDHRWQAEGVVDRLARTENGWRYTTLQGATEEYDAGGRLQSVQYIDGARHSLTYQDGLLQRVEDNRGPALQFYYDAAGALERVALPGEQSLYFDYDTHGNLRGYRKTDTSAWQSLSRVLTGSDATYHYEHSKFPHALTGITDADDKRFATWDYDALGRAILSRHGDNTDQIKIAYNKDGTVTATNAMGLQTTYHLEPARPGYRRLVRVDGKATPTCPDVRESHEYDEQGFLALSVDGEGHALRLQRNPRGLVELEEDGLVQQQGQWVAAEGSRRVERQWHPDLPLMTEVTHSRFHEGQWQSYLKVDHRYDPSGRRVSTTQTDISQQSFPYSTYGDTRSWNYDYTENPNLPGVLASITIDGPRAPDADGRDDLYVYTFNDRGQIARVTNPLGHTTEIDSYDAQGNPTAAQLANGLNILLGYDHQGRLQSLTKQSTDKAITTRFQHNPNGTLERITFADGSWQRYQYNDARQLTEVHNNWGETLYITPGDISGNWTAQEIYDASGQLVRKSQRMLDALGRVHQIIGNYGQQTEFRYTRTGQIKTVTQQGIDNPSERHYDTLDRLVTSIDALQGKTQIEYSLQGPVAQVTDAEGSKTRYIHNGFGDVIWRGSDATGESTYWRDPAGNIIRQQSGENPNTTHWHYDHLNRVTYADYPGETEDSQYLYDQRDDIHGNGIGKLTSLIDHHSQTDYQYNDHGQTTAEIRTFNDGDTQILRYGYNDTAALEYIQYNNGAQARYHYKKDRITAVDYIDNTGKKHPILDDIEYQAFAGPKAWQTGNGLNYRRESDLDGRITDIRLTDDDEILWQQKYQHDTSNNITQIEKIEQGQSQQTDYDYDDLHRLTGEEHQASNPEYSYTTGYTYDGVGNRLTKTHNGKLTEYQYETGNRLTHWGPVKYLQQPKQSEYKNKKSVPTSASESFENPPLQSPNVRLQLNEEGDLEEHRHNQKNRLAAYFKNGKQIAEYRYSSNGQRIEKQLQNESIRFQYLLNRQLAQEITKTENQTLISDKVTTQSEIHYLWIGSTPIAHIEIKNDHTSVTYLHNDHLDTPRSGSSEDKKIIWRWKSDAFGAPINTTKNASNSRRNINLRFPGQYYDLESRVHYNYFRDYSPSLGRYIQSDPIGLLGGMNRFGYTLNNPLKKIDPMGLNEYDCYGNYYPGNSGFQNIGFSIGIGEVIDLVKLSNELRDDFKRDMDYLNDMEKQNRKAPDNKLILIALINVGYMEWEVVDSNDFLITKSSKTDTLIGTMVAEAHIGLRSNWVTKHLETIADQFKDMQWKHLTGDGLFDPTKQVKKQIRKIIYQRNGLNEKQERIYEIIYDAAEPILTKT</sequence>